<dbReference type="InterPro" id="IPR002711">
    <property type="entry name" value="HNH"/>
</dbReference>
<keyword evidence="6" id="KW-0255">Endonuclease</keyword>
<dbReference type="Gene3D" id="1.10.30.50">
    <property type="match status" value="1"/>
</dbReference>
<proteinExistence type="inferred from homology"/>
<feature type="domain" description="HNH" evidence="5">
    <location>
        <begin position="83"/>
        <end position="132"/>
    </location>
</feature>
<gene>
    <name evidence="6" type="ORF">CLBCK_19150</name>
</gene>
<protein>
    <recommendedName>
        <fullName evidence="4">Putative HNH nuclease YajD</fullName>
    </recommendedName>
</protein>
<reference evidence="6 7" key="1">
    <citation type="submission" date="2016-05" db="EMBL/GenBank/DDBJ databases">
        <title>Microbial solvent formation.</title>
        <authorList>
            <person name="Poehlein A."/>
            <person name="Montoya Solano J.D."/>
            <person name="Flitsch S."/>
            <person name="Krabben P."/>
            <person name="Duerre P."/>
            <person name="Daniel R."/>
        </authorList>
    </citation>
    <scope>NUCLEOTIDE SEQUENCE [LARGE SCALE GENOMIC DNA]</scope>
    <source>
        <strain evidence="6 7">DSM 53</strain>
    </source>
</reference>
<dbReference type="GO" id="GO:0016787">
    <property type="term" value="F:hydrolase activity"/>
    <property type="evidence" value="ECO:0007669"/>
    <property type="project" value="UniProtKB-KW"/>
</dbReference>
<dbReference type="EMBL" id="LZZI01000026">
    <property type="protein sequence ID" value="OOM62212.1"/>
    <property type="molecule type" value="Genomic_DNA"/>
</dbReference>
<evidence type="ECO:0000256" key="4">
    <source>
        <dbReference type="ARBA" id="ARBA00040194"/>
    </source>
</evidence>
<name>A0A1S8SA75_CLOBE</name>
<dbReference type="GO" id="GO:0008270">
    <property type="term" value="F:zinc ion binding"/>
    <property type="evidence" value="ECO:0007669"/>
    <property type="project" value="InterPro"/>
</dbReference>
<dbReference type="PANTHER" id="PTHR41286">
    <property type="entry name" value="HNH NUCLEASE YAJD-RELATED"/>
    <property type="match status" value="1"/>
</dbReference>
<evidence type="ECO:0000256" key="3">
    <source>
        <dbReference type="ARBA" id="ARBA00038412"/>
    </source>
</evidence>
<dbReference type="GO" id="GO:0005829">
    <property type="term" value="C:cytosol"/>
    <property type="evidence" value="ECO:0007669"/>
    <property type="project" value="TreeGrafter"/>
</dbReference>
<dbReference type="GO" id="GO:0003676">
    <property type="term" value="F:nucleic acid binding"/>
    <property type="evidence" value="ECO:0007669"/>
    <property type="project" value="InterPro"/>
</dbReference>
<comment type="similarity">
    <text evidence="3">Belongs to the HNH nuclease family.</text>
</comment>
<accession>A0A1S8SA75</accession>
<keyword evidence="1" id="KW-0540">Nuclease</keyword>
<sequence length="157" mass="18905">MKDTVLLLCRKWVVSIIAIYRKCSICGKKVEQYKKCECEITTRRDSYKEYKKHRQDKDRQRLYSSKTWIRLRDVMYRKFMALCIVCLLKDNKIVNATTVHHVIPTEDDDSRWLDESNLCCVCSRCHQLIHNQYESKNKKEIQNILFGLIKKFEKEYG</sequence>
<dbReference type="RefSeq" id="WP_173715018.1">
    <property type="nucleotide sequence ID" value="NZ_JABTAE010000001.1"/>
</dbReference>
<dbReference type="CDD" id="cd00085">
    <property type="entry name" value="HNHc"/>
    <property type="match status" value="1"/>
</dbReference>
<evidence type="ECO:0000313" key="6">
    <source>
        <dbReference type="EMBL" id="OOM62212.1"/>
    </source>
</evidence>
<evidence type="ECO:0000256" key="1">
    <source>
        <dbReference type="ARBA" id="ARBA00022722"/>
    </source>
</evidence>
<dbReference type="GO" id="GO:0004519">
    <property type="term" value="F:endonuclease activity"/>
    <property type="evidence" value="ECO:0007669"/>
    <property type="project" value="UniProtKB-KW"/>
</dbReference>
<organism evidence="6 7">
    <name type="scientific">Clostridium beijerinckii</name>
    <name type="common">Clostridium MP</name>
    <dbReference type="NCBI Taxonomy" id="1520"/>
    <lineage>
        <taxon>Bacteria</taxon>
        <taxon>Bacillati</taxon>
        <taxon>Bacillota</taxon>
        <taxon>Clostridia</taxon>
        <taxon>Eubacteriales</taxon>
        <taxon>Clostridiaceae</taxon>
        <taxon>Clostridium</taxon>
    </lineage>
</organism>
<dbReference type="Proteomes" id="UP000190973">
    <property type="component" value="Unassembled WGS sequence"/>
</dbReference>
<evidence type="ECO:0000313" key="7">
    <source>
        <dbReference type="Proteomes" id="UP000190973"/>
    </source>
</evidence>
<dbReference type="InterPro" id="IPR003615">
    <property type="entry name" value="HNH_nuc"/>
</dbReference>
<dbReference type="PANTHER" id="PTHR41286:SF1">
    <property type="entry name" value="HNH NUCLEASE YAJD-RELATED"/>
    <property type="match status" value="1"/>
</dbReference>
<keyword evidence="2" id="KW-0378">Hydrolase</keyword>
<dbReference type="AlphaFoldDB" id="A0A1S8SA75"/>
<comment type="caution">
    <text evidence="6">The sequence shown here is derived from an EMBL/GenBank/DDBJ whole genome shotgun (WGS) entry which is preliminary data.</text>
</comment>
<dbReference type="Pfam" id="PF01844">
    <property type="entry name" value="HNH"/>
    <property type="match status" value="1"/>
</dbReference>
<evidence type="ECO:0000256" key="2">
    <source>
        <dbReference type="ARBA" id="ARBA00022801"/>
    </source>
</evidence>
<evidence type="ECO:0000259" key="5">
    <source>
        <dbReference type="Pfam" id="PF01844"/>
    </source>
</evidence>